<comment type="caution">
    <text evidence="11">The sequence shown here is derived from an EMBL/GenBank/DDBJ whole genome shotgun (WGS) entry which is preliminary data.</text>
</comment>
<evidence type="ECO:0000256" key="10">
    <source>
        <dbReference type="RuleBase" id="RU361238"/>
    </source>
</evidence>
<sequence length="528" mass="57875">MKLSAVFWLAAITHTSAALSLDDFQDACSSIGPQLSIPNATVYFSEYIPAGTNLSLPDNNATCGQNSQLVSTDTCRISLYIATSNRSGINMEAWMPLNWTGRFLSTGNGGLAGCIGYFDIAYAASLGFASVGANNGHNGTSGGAFYKNPEAVEDFAYRSVHTGVAVGKQITKVFYKEPHSKSYYLGCSTGGRQGFKSAQDFPQDFDGIVAGAPAFNFNNLISWSGNFFRITGNSSAATFVPMNLWPVIHQDVMTKCDELEGYADGVLEDPVLCKYSSKELICRSNSTENCLTPLQSKTVDKLLSPLYYPSGSLIYPRMQPGAETLASLAMFNGQPFPYTTDWFRYVIYNDPSWDPATLDFRDMATAQRVDPAGISTWSGDLSGVRDRGAKILHYHGLMDGLISSEISPLYYEHVKKTMRLGAAELDDFYRFFRISGLSHCSGGDGASVIGQGSRSVESLDPEQNVLMAIVKWVEEGIAPETIVGTRWVDGVETKGVDYRRAHCRYPRRNVYRGGDPKMEESWECILKD</sequence>
<keyword evidence="12" id="KW-1185">Reference proteome</keyword>
<proteinExistence type="inferred from homology"/>
<keyword evidence="2" id="KW-0719">Serine esterase</keyword>
<reference evidence="12" key="1">
    <citation type="journal article" date="2020" name="Stud. Mycol.">
        <title>101 Dothideomycetes genomes: A test case for predicting lifestyles and emergence of pathogens.</title>
        <authorList>
            <person name="Haridas S."/>
            <person name="Albert R."/>
            <person name="Binder M."/>
            <person name="Bloem J."/>
            <person name="LaButti K."/>
            <person name="Salamov A."/>
            <person name="Andreopoulos B."/>
            <person name="Baker S."/>
            <person name="Barry K."/>
            <person name="Bills G."/>
            <person name="Bluhm B."/>
            <person name="Cannon C."/>
            <person name="Castanera R."/>
            <person name="Culley D."/>
            <person name="Daum C."/>
            <person name="Ezra D."/>
            <person name="Gonzalez J."/>
            <person name="Henrissat B."/>
            <person name="Kuo A."/>
            <person name="Liang C."/>
            <person name="Lipzen A."/>
            <person name="Lutzoni F."/>
            <person name="Magnuson J."/>
            <person name="Mondo S."/>
            <person name="Nolan M."/>
            <person name="Ohm R."/>
            <person name="Pangilinan J."/>
            <person name="Park H.-J."/>
            <person name="Ramirez L."/>
            <person name="Alfaro M."/>
            <person name="Sun H."/>
            <person name="Tritt A."/>
            <person name="Yoshinaga Y."/>
            <person name="Zwiers L.-H."/>
            <person name="Turgeon B."/>
            <person name="Goodwin S."/>
            <person name="Spatafora J."/>
            <person name="Crous P."/>
            <person name="Grigoriev I."/>
        </authorList>
    </citation>
    <scope>NUCLEOTIDE SEQUENCE [LARGE SCALE GENOMIC DNA]</scope>
    <source>
        <strain evidence="12">CBS 304.66</strain>
    </source>
</reference>
<dbReference type="PANTHER" id="PTHR33938">
    <property type="entry name" value="FERULOYL ESTERASE B-RELATED"/>
    <property type="match status" value="1"/>
</dbReference>
<dbReference type="Pfam" id="PF07519">
    <property type="entry name" value="Tannase"/>
    <property type="match status" value="1"/>
</dbReference>
<evidence type="ECO:0000256" key="5">
    <source>
        <dbReference type="ARBA" id="ARBA00022729"/>
    </source>
</evidence>
<accession>A0A9P4JZT5</accession>
<keyword evidence="3" id="KW-0858">Xylan degradation</keyword>
<feature type="chain" id="PRO_5040547101" description="Carboxylic ester hydrolase" evidence="10">
    <location>
        <begin position="19"/>
        <end position="528"/>
    </location>
</feature>
<dbReference type="GO" id="GO:0045493">
    <property type="term" value="P:xylan catabolic process"/>
    <property type="evidence" value="ECO:0007669"/>
    <property type="project" value="UniProtKB-KW"/>
</dbReference>
<comment type="similarity">
    <text evidence="1 10">Belongs to the tannase family.</text>
</comment>
<gene>
    <name evidence="11" type="ORF">CC78DRAFT_501909</name>
</gene>
<dbReference type="AlphaFoldDB" id="A0A9P4JZT5"/>
<dbReference type="GO" id="GO:0046872">
    <property type="term" value="F:metal ion binding"/>
    <property type="evidence" value="ECO:0007669"/>
    <property type="project" value="UniProtKB-KW"/>
</dbReference>
<name>A0A9P4JZT5_9PLEO</name>
<dbReference type="Proteomes" id="UP000800093">
    <property type="component" value="Unassembled WGS sequence"/>
</dbReference>
<dbReference type="GO" id="GO:0030600">
    <property type="term" value="F:feruloyl esterase activity"/>
    <property type="evidence" value="ECO:0007669"/>
    <property type="project" value="UniProtKB-EC"/>
</dbReference>
<keyword evidence="3" id="KW-0624">Polysaccharide degradation</keyword>
<organism evidence="11 12">
    <name type="scientific">Lojkania enalia</name>
    <dbReference type="NCBI Taxonomy" id="147567"/>
    <lineage>
        <taxon>Eukaryota</taxon>
        <taxon>Fungi</taxon>
        <taxon>Dikarya</taxon>
        <taxon>Ascomycota</taxon>
        <taxon>Pezizomycotina</taxon>
        <taxon>Dothideomycetes</taxon>
        <taxon>Pleosporomycetidae</taxon>
        <taxon>Pleosporales</taxon>
        <taxon>Pleosporales incertae sedis</taxon>
        <taxon>Lojkania</taxon>
    </lineage>
</organism>
<dbReference type="OrthoDB" id="3039123at2759"/>
<evidence type="ECO:0000256" key="6">
    <source>
        <dbReference type="ARBA" id="ARBA00022801"/>
    </source>
</evidence>
<dbReference type="InterPro" id="IPR029058">
    <property type="entry name" value="AB_hydrolase_fold"/>
</dbReference>
<evidence type="ECO:0000256" key="3">
    <source>
        <dbReference type="ARBA" id="ARBA00022651"/>
    </source>
</evidence>
<protein>
    <recommendedName>
        <fullName evidence="10">Carboxylic ester hydrolase</fullName>
        <ecNumber evidence="10">3.1.1.-</ecNumber>
    </recommendedName>
</protein>
<evidence type="ECO:0000313" key="12">
    <source>
        <dbReference type="Proteomes" id="UP000800093"/>
    </source>
</evidence>
<evidence type="ECO:0000256" key="4">
    <source>
        <dbReference type="ARBA" id="ARBA00022723"/>
    </source>
</evidence>
<dbReference type="PANTHER" id="PTHR33938:SF15">
    <property type="entry name" value="FERULOYL ESTERASE B-RELATED"/>
    <property type="match status" value="1"/>
</dbReference>
<evidence type="ECO:0000313" key="11">
    <source>
        <dbReference type="EMBL" id="KAF2260259.1"/>
    </source>
</evidence>
<keyword evidence="4" id="KW-0479">Metal-binding</keyword>
<keyword evidence="3" id="KW-0119">Carbohydrate metabolism</keyword>
<evidence type="ECO:0000256" key="2">
    <source>
        <dbReference type="ARBA" id="ARBA00022487"/>
    </source>
</evidence>
<keyword evidence="6 10" id="KW-0378">Hydrolase</keyword>
<keyword evidence="5 10" id="KW-0732">Signal</keyword>
<evidence type="ECO:0000256" key="9">
    <source>
        <dbReference type="ARBA" id="ARBA00034075"/>
    </source>
</evidence>
<dbReference type="EC" id="3.1.1.-" evidence="10"/>
<evidence type="ECO:0000256" key="7">
    <source>
        <dbReference type="ARBA" id="ARBA00022837"/>
    </source>
</evidence>
<feature type="signal peptide" evidence="10">
    <location>
        <begin position="1"/>
        <end position="18"/>
    </location>
</feature>
<comment type="catalytic activity">
    <reaction evidence="9">
        <text>feruloyl-polysaccharide + H2O = ferulate + polysaccharide.</text>
        <dbReference type="EC" id="3.1.1.73"/>
    </reaction>
</comment>
<dbReference type="SUPFAM" id="SSF53474">
    <property type="entry name" value="alpha/beta-Hydrolases"/>
    <property type="match status" value="1"/>
</dbReference>
<evidence type="ECO:0000256" key="8">
    <source>
        <dbReference type="ARBA" id="ARBA00023157"/>
    </source>
</evidence>
<evidence type="ECO:0000256" key="1">
    <source>
        <dbReference type="ARBA" id="ARBA00006249"/>
    </source>
</evidence>
<keyword evidence="7" id="KW-0106">Calcium</keyword>
<keyword evidence="8" id="KW-1015">Disulfide bond</keyword>
<dbReference type="EMBL" id="ML986686">
    <property type="protein sequence ID" value="KAF2260259.1"/>
    <property type="molecule type" value="Genomic_DNA"/>
</dbReference>
<dbReference type="InterPro" id="IPR011118">
    <property type="entry name" value="Tannase/feruloyl_esterase"/>
</dbReference>